<accession>A0A3B0TMU5</accession>
<keyword evidence="1" id="KW-0812">Transmembrane</keyword>
<organism evidence="2">
    <name type="scientific">hydrothermal vent metagenome</name>
    <dbReference type="NCBI Taxonomy" id="652676"/>
    <lineage>
        <taxon>unclassified sequences</taxon>
        <taxon>metagenomes</taxon>
        <taxon>ecological metagenomes</taxon>
    </lineage>
</organism>
<protein>
    <recommendedName>
        <fullName evidence="3">YtkA-like domain-containing protein</fullName>
    </recommendedName>
</protein>
<name>A0A3B0TMU5_9ZZZZ</name>
<reference evidence="2" key="1">
    <citation type="submission" date="2018-06" db="EMBL/GenBank/DDBJ databases">
        <authorList>
            <person name="Zhirakovskaya E."/>
        </authorList>
    </citation>
    <scope>NUCLEOTIDE SEQUENCE</scope>
</reference>
<feature type="transmembrane region" description="Helical" evidence="1">
    <location>
        <begin position="147"/>
        <end position="168"/>
    </location>
</feature>
<keyword evidence="1" id="KW-1133">Transmembrane helix</keyword>
<dbReference type="EMBL" id="UOEN01000290">
    <property type="protein sequence ID" value="VAW15812.1"/>
    <property type="molecule type" value="Genomic_DNA"/>
</dbReference>
<evidence type="ECO:0008006" key="3">
    <source>
        <dbReference type="Google" id="ProtNLM"/>
    </source>
</evidence>
<keyword evidence="1" id="KW-0472">Membrane</keyword>
<evidence type="ECO:0000313" key="2">
    <source>
        <dbReference type="EMBL" id="VAW15812.1"/>
    </source>
</evidence>
<dbReference type="AlphaFoldDB" id="A0A3B0TMU5"/>
<gene>
    <name evidence="2" type="ORF">MNBD_BACTEROID05-532</name>
</gene>
<feature type="transmembrane region" description="Helical" evidence="1">
    <location>
        <begin position="177"/>
        <end position="197"/>
    </location>
</feature>
<evidence type="ECO:0000256" key="1">
    <source>
        <dbReference type="SAM" id="Phobius"/>
    </source>
</evidence>
<sequence>MKSIKIFLFLLFFSIIVLSGTKVFANSNFSVEMKTTPTAQSIGPDLDFVHTTLTVKDNNGSIVNDAYVRLHIHSPKGNKIFSTDFPWVENTHLIAYEGYVNNGSLEFDYIYPIRGKYRVDVQAGINPSTLSEKQSLSLSVHENPIEFRSLLIFIALLLGFGVIAGFIIGRGAPMKEAAFASLILMLSIGITPSIAFADHPAHGQDAASIGAFTENATNEGINLDFTMNPGAGKVGMLNELTLTAKNSDGQFIANTNFDVKLWHIEDDKPVFSTVLFGKNGQANLNFQFFDGAEHEVRIIATNLLGSVSLARIVEVEGIHPPISTKVKTTIYFTLIVFLGIIAGLRLQRKPQLKVS</sequence>
<proteinExistence type="predicted"/>
<feature type="transmembrane region" description="Helical" evidence="1">
    <location>
        <begin position="329"/>
        <end position="346"/>
    </location>
</feature>